<accession>A0A172Q0C2</accession>
<proteinExistence type="predicted"/>
<dbReference type="Proteomes" id="UP000225947">
    <property type="component" value="Segment"/>
</dbReference>
<protein>
    <submittedName>
        <fullName evidence="1">Uncharacterized protein</fullName>
    </submittedName>
</protein>
<organism evidence="1 2">
    <name type="scientific">Acinetobacter phage vB_AbaM_ME3</name>
    <dbReference type="NCBI Taxonomy" id="1837876"/>
    <lineage>
        <taxon>Viruses</taxon>
        <taxon>Duplodnaviria</taxon>
        <taxon>Heunggongvirae</taxon>
        <taxon>Uroviricota</taxon>
        <taxon>Caudoviricetes</taxon>
        <taxon>Metrivirus</taxon>
        <taxon>Metrivirus ME3</taxon>
    </lineage>
</organism>
<gene>
    <name evidence="1" type="ORF">ME3_145</name>
</gene>
<evidence type="ECO:0000313" key="1">
    <source>
        <dbReference type="EMBL" id="AND75306.1"/>
    </source>
</evidence>
<name>A0A172Q0C2_9CAUD</name>
<reference evidence="2" key="1">
    <citation type="submission" date="2016-03" db="EMBL/GenBank/DDBJ databases">
        <title>Characterization of Acinetobacter baumannii phage vB_AbaM_ME3.</title>
        <authorList>
            <person name="Buttimer C.T.H."/>
            <person name="Elbreki M."/>
            <person name="Coffey A."/>
        </authorList>
    </citation>
    <scope>NUCLEOTIDE SEQUENCE [LARGE SCALE GENOMIC DNA]</scope>
</reference>
<evidence type="ECO:0000313" key="2">
    <source>
        <dbReference type="Proteomes" id="UP000225947"/>
    </source>
</evidence>
<sequence length="168" mass="19482">MYIILYQLEESSLASQSVAFLTQSNITHASIHFNGLNYDTNLYRNGFNISSVLEENPNRKCYLFKLDLIDYDVQLIENFIQKSLNKPYDLLAYISWLWGINTNERLHCFDVITNVLVLLGYDLNDLLKLRPIGSTLFKYLTEELNLSYKTLLCAQIEPEINAETISKL</sequence>
<keyword evidence="2" id="KW-1185">Reference proteome</keyword>
<dbReference type="EMBL" id="KU935715">
    <property type="protein sequence ID" value="AND75306.1"/>
    <property type="molecule type" value="Genomic_DNA"/>
</dbReference>